<name>A0A382Q7Q3_9ZZZZ</name>
<organism evidence="2">
    <name type="scientific">marine metagenome</name>
    <dbReference type="NCBI Taxonomy" id="408172"/>
    <lineage>
        <taxon>unclassified sequences</taxon>
        <taxon>metagenomes</taxon>
        <taxon>ecological metagenomes</taxon>
    </lineage>
</organism>
<evidence type="ECO:0000313" key="2">
    <source>
        <dbReference type="EMBL" id="SVC80965.1"/>
    </source>
</evidence>
<feature type="transmembrane region" description="Helical" evidence="1">
    <location>
        <begin position="93"/>
        <end position="112"/>
    </location>
</feature>
<dbReference type="EMBL" id="UINC01112197">
    <property type="protein sequence ID" value="SVC80965.1"/>
    <property type="molecule type" value="Genomic_DNA"/>
</dbReference>
<evidence type="ECO:0000256" key="1">
    <source>
        <dbReference type="SAM" id="Phobius"/>
    </source>
</evidence>
<feature type="transmembrane region" description="Helical" evidence="1">
    <location>
        <begin position="132"/>
        <end position="154"/>
    </location>
</feature>
<sequence length="175" mass="20660">MKHLLPTIAVVGAVSWICWAIVKSKPVNLSDNPLEYFARWVRNIRLLRDRTVEYYNPLIGGVRLRSRVFWAVTFTWMIPMFITWREIWFGKNYFLNVCLIVLSHLPWILYFLFNARKNKGCMLKLSETGISIARGIVLTIFAFWILTPIIYSLIDTMFFSDMSDRGSYFFPEIID</sequence>
<gene>
    <name evidence="2" type="ORF">METZ01_LOCUS333819</name>
</gene>
<feature type="transmembrane region" description="Helical" evidence="1">
    <location>
        <begin position="68"/>
        <end position="84"/>
    </location>
</feature>
<protein>
    <submittedName>
        <fullName evidence="2">Uncharacterized protein</fullName>
    </submittedName>
</protein>
<reference evidence="2" key="1">
    <citation type="submission" date="2018-05" db="EMBL/GenBank/DDBJ databases">
        <authorList>
            <person name="Lanie J.A."/>
            <person name="Ng W.-L."/>
            <person name="Kazmierczak K.M."/>
            <person name="Andrzejewski T.M."/>
            <person name="Davidsen T.M."/>
            <person name="Wayne K.J."/>
            <person name="Tettelin H."/>
            <person name="Glass J.I."/>
            <person name="Rusch D."/>
            <person name="Podicherti R."/>
            <person name="Tsui H.-C.T."/>
            <person name="Winkler M.E."/>
        </authorList>
    </citation>
    <scope>NUCLEOTIDE SEQUENCE</scope>
</reference>
<keyword evidence="1" id="KW-0472">Membrane</keyword>
<proteinExistence type="predicted"/>
<keyword evidence="1" id="KW-0812">Transmembrane</keyword>
<accession>A0A382Q7Q3</accession>
<keyword evidence="1" id="KW-1133">Transmembrane helix</keyword>
<dbReference type="AlphaFoldDB" id="A0A382Q7Q3"/>